<protein>
    <recommendedName>
        <fullName evidence="5">Protein tyrosine phosphatase</fullName>
    </recommendedName>
</protein>
<organism evidence="3 4">
    <name type="scientific">Dryococelus australis</name>
    <dbReference type="NCBI Taxonomy" id="614101"/>
    <lineage>
        <taxon>Eukaryota</taxon>
        <taxon>Metazoa</taxon>
        <taxon>Ecdysozoa</taxon>
        <taxon>Arthropoda</taxon>
        <taxon>Hexapoda</taxon>
        <taxon>Insecta</taxon>
        <taxon>Pterygota</taxon>
        <taxon>Neoptera</taxon>
        <taxon>Polyneoptera</taxon>
        <taxon>Phasmatodea</taxon>
        <taxon>Verophasmatodea</taxon>
        <taxon>Anareolatae</taxon>
        <taxon>Phasmatidae</taxon>
        <taxon>Eurycanthinae</taxon>
        <taxon>Dryococelus</taxon>
    </lineage>
</organism>
<dbReference type="PANTHER" id="PTHR19134:SF534">
    <property type="entry name" value="LD27988P"/>
    <property type="match status" value="1"/>
</dbReference>
<dbReference type="InterPro" id="IPR003595">
    <property type="entry name" value="Tyr_Pase_cat"/>
</dbReference>
<name>A0ABQ9HAK8_9NEOP</name>
<feature type="domain" description="Tyrosine specific protein phosphatases" evidence="2">
    <location>
        <begin position="546"/>
        <end position="593"/>
    </location>
</feature>
<dbReference type="InterPro" id="IPR000242">
    <property type="entry name" value="PTP_cat"/>
</dbReference>
<comment type="caution">
    <text evidence="3">The sequence shown here is derived from an EMBL/GenBank/DDBJ whole genome shotgun (WGS) entry which is preliminary data.</text>
</comment>
<accession>A0ABQ9HAK8</accession>
<dbReference type="PROSITE" id="PS50055">
    <property type="entry name" value="TYR_PHOSPHATASE_PTP"/>
    <property type="match status" value="2"/>
</dbReference>
<evidence type="ECO:0000259" key="2">
    <source>
        <dbReference type="PROSITE" id="PS50056"/>
    </source>
</evidence>
<feature type="domain" description="Tyrosine specific protein phosphatases" evidence="2">
    <location>
        <begin position="252"/>
        <end position="332"/>
    </location>
</feature>
<dbReference type="InterPro" id="IPR029021">
    <property type="entry name" value="Prot-tyrosine_phosphatase-like"/>
</dbReference>
<dbReference type="SUPFAM" id="SSF52799">
    <property type="entry name" value="(Phosphotyrosine protein) phosphatases II"/>
    <property type="match status" value="3"/>
</dbReference>
<dbReference type="InterPro" id="IPR000387">
    <property type="entry name" value="Tyr_Pase_dom"/>
</dbReference>
<gene>
    <name evidence="3" type="ORF">PR048_017771</name>
</gene>
<evidence type="ECO:0000313" key="4">
    <source>
        <dbReference type="Proteomes" id="UP001159363"/>
    </source>
</evidence>
<dbReference type="PRINTS" id="PR00700">
    <property type="entry name" value="PRTYPHPHTASE"/>
</dbReference>
<evidence type="ECO:0008006" key="5">
    <source>
        <dbReference type="Google" id="ProtNLM"/>
    </source>
</evidence>
<dbReference type="Proteomes" id="UP001159363">
    <property type="component" value="Chromosome 5"/>
</dbReference>
<feature type="domain" description="Tyrosine-protein phosphatase" evidence="1">
    <location>
        <begin position="396"/>
        <end position="606"/>
    </location>
</feature>
<dbReference type="Gene3D" id="3.90.190.10">
    <property type="entry name" value="Protein tyrosine phosphatase superfamily"/>
    <property type="match status" value="3"/>
</dbReference>
<dbReference type="PROSITE" id="PS50056">
    <property type="entry name" value="TYR_PHOSPHATASE_2"/>
    <property type="match status" value="2"/>
</dbReference>
<dbReference type="EMBL" id="JARBHB010000006">
    <property type="protein sequence ID" value="KAJ8881291.1"/>
    <property type="molecule type" value="Genomic_DNA"/>
</dbReference>
<dbReference type="Pfam" id="PF00102">
    <property type="entry name" value="Y_phosphatase"/>
    <property type="match status" value="4"/>
</dbReference>
<dbReference type="SMART" id="SM00194">
    <property type="entry name" value="PTPc"/>
    <property type="match status" value="2"/>
</dbReference>
<dbReference type="PANTHER" id="PTHR19134">
    <property type="entry name" value="RECEPTOR-TYPE TYROSINE-PROTEIN PHOSPHATASE"/>
    <property type="match status" value="1"/>
</dbReference>
<proteinExistence type="predicted"/>
<keyword evidence="4" id="KW-1185">Reference proteome</keyword>
<evidence type="ECO:0000313" key="3">
    <source>
        <dbReference type="EMBL" id="KAJ8881291.1"/>
    </source>
</evidence>
<evidence type="ECO:0000259" key="1">
    <source>
        <dbReference type="PROSITE" id="PS50055"/>
    </source>
</evidence>
<feature type="domain" description="Tyrosine-protein phosphatase" evidence="1">
    <location>
        <begin position="116"/>
        <end position="332"/>
    </location>
</feature>
<sequence>MVWNKFKIKTLEIKIKPHYISTALSLTDQSGRERKISHYQYTAWPRDKFAHKPDALIDFLHNVNDTYVNLEKQAGKKPAPMILHSLEDGYLEAIKLEYYQVVTTLDFGSFENFFEEENEGKNRYEDIPCWDRTRVTVTPGKDNSDYIHANYVDSFGSPKKFIATQGPLKETIEEFWQMAWDQNSYIIVMLTDFQVSGVEKCARYWGIDKDHALFTCTGKFLVSIISETKESGYVESAGWPDFKTPTNSLLFINFILAVNSERQRLLREAVNGLVPGPIIVHCSSVTGRTGTFCAVDTCIYQLVKTETVSVPGTVMKIRSQRYSSVVAPEQYRHSFFWAPILRTYGLPVLDTLAQHNDDLTLVLPHHSPEVDSCRVHRRLRADELLRVREAIDKTKNKKRNRYSDVPCWDVSRVVLYKTYDGSDYINASYMAGYDNSKKFIATQEPMPITFNDFWHMVWQEDSRIIVMLNGAEKKLQAECIQYFAPNQDNTILKEFIIKEGDIKLEQDYSERILHVTYIHTGEIRTIHHFKHLDWPESGDPNTRAFINFLTVVNKTYQNFFVEALTNHQPLPGPIVVHSDAGVGRTGGFIAADICLYRLIYSASVSVPSLNSFDHRDNTHLTNFKNMAMQSIHQFWKRKDHIGFIDIMKHEHSFINNSSLPQENLQKKRT</sequence>
<dbReference type="SMART" id="SM00404">
    <property type="entry name" value="PTPc_motif"/>
    <property type="match status" value="2"/>
</dbReference>
<dbReference type="InterPro" id="IPR050348">
    <property type="entry name" value="Protein-Tyr_Phosphatase"/>
</dbReference>
<reference evidence="3 4" key="1">
    <citation type="submission" date="2023-02" db="EMBL/GenBank/DDBJ databases">
        <title>LHISI_Scaffold_Assembly.</title>
        <authorList>
            <person name="Stuart O.P."/>
            <person name="Cleave R."/>
            <person name="Magrath M.J.L."/>
            <person name="Mikheyev A.S."/>
        </authorList>
    </citation>
    <scope>NUCLEOTIDE SEQUENCE [LARGE SCALE GENOMIC DNA]</scope>
    <source>
        <strain evidence="3">Daus_M_001</strain>
        <tissue evidence="3">Leg muscle</tissue>
    </source>
</reference>